<proteinExistence type="predicted"/>
<dbReference type="InterPro" id="IPR016181">
    <property type="entry name" value="Acyl_CoA_acyltransferase"/>
</dbReference>
<accession>X0W4K3</accession>
<sequence>MVLSREDLLGSGRSCRWETLMKRRAVDIQRDYDRLLSMQRLNWQINFPRQVFFEPSFRFQLASGAKRGEVFVYEQECALVGWLWLDLGRPGVDHIRHIQVERAHWGKGIGRRIMEDAIGLYIGRK</sequence>
<dbReference type="InterPro" id="IPR000182">
    <property type="entry name" value="GNAT_dom"/>
</dbReference>
<dbReference type="PROSITE" id="PS51186">
    <property type="entry name" value="GNAT"/>
    <property type="match status" value="1"/>
</dbReference>
<dbReference type="GO" id="GO:0016747">
    <property type="term" value="F:acyltransferase activity, transferring groups other than amino-acyl groups"/>
    <property type="evidence" value="ECO:0007669"/>
    <property type="project" value="InterPro"/>
</dbReference>
<feature type="domain" description="N-acetyltransferase" evidence="1">
    <location>
        <begin position="21"/>
        <end position="125"/>
    </location>
</feature>
<feature type="non-terminal residue" evidence="2">
    <location>
        <position position="125"/>
    </location>
</feature>
<dbReference type="CDD" id="cd04301">
    <property type="entry name" value="NAT_SF"/>
    <property type="match status" value="1"/>
</dbReference>
<comment type="caution">
    <text evidence="2">The sequence shown here is derived from an EMBL/GenBank/DDBJ whole genome shotgun (WGS) entry which is preliminary data.</text>
</comment>
<dbReference type="Pfam" id="PF00583">
    <property type="entry name" value="Acetyltransf_1"/>
    <property type="match status" value="1"/>
</dbReference>
<dbReference type="SUPFAM" id="SSF55729">
    <property type="entry name" value="Acyl-CoA N-acyltransferases (Nat)"/>
    <property type="match status" value="1"/>
</dbReference>
<gene>
    <name evidence="2" type="ORF">S01H1_36827</name>
</gene>
<name>X0W4K3_9ZZZZ</name>
<dbReference type="EMBL" id="BARS01023102">
    <property type="protein sequence ID" value="GAG07641.1"/>
    <property type="molecule type" value="Genomic_DNA"/>
</dbReference>
<dbReference type="AlphaFoldDB" id="X0W4K3"/>
<organism evidence="2">
    <name type="scientific">marine sediment metagenome</name>
    <dbReference type="NCBI Taxonomy" id="412755"/>
    <lineage>
        <taxon>unclassified sequences</taxon>
        <taxon>metagenomes</taxon>
        <taxon>ecological metagenomes</taxon>
    </lineage>
</organism>
<protein>
    <recommendedName>
        <fullName evidence="1">N-acetyltransferase domain-containing protein</fullName>
    </recommendedName>
</protein>
<evidence type="ECO:0000313" key="2">
    <source>
        <dbReference type="EMBL" id="GAG07641.1"/>
    </source>
</evidence>
<dbReference type="Gene3D" id="3.40.630.30">
    <property type="match status" value="1"/>
</dbReference>
<reference evidence="2" key="1">
    <citation type="journal article" date="2014" name="Front. Microbiol.">
        <title>High frequency of phylogenetically diverse reductive dehalogenase-homologous genes in deep subseafloor sedimentary metagenomes.</title>
        <authorList>
            <person name="Kawai M."/>
            <person name="Futagami T."/>
            <person name="Toyoda A."/>
            <person name="Takaki Y."/>
            <person name="Nishi S."/>
            <person name="Hori S."/>
            <person name="Arai W."/>
            <person name="Tsubouchi T."/>
            <person name="Morono Y."/>
            <person name="Uchiyama I."/>
            <person name="Ito T."/>
            <person name="Fujiyama A."/>
            <person name="Inagaki F."/>
            <person name="Takami H."/>
        </authorList>
    </citation>
    <scope>NUCLEOTIDE SEQUENCE</scope>
    <source>
        <strain evidence="2">Expedition CK06-06</strain>
    </source>
</reference>
<evidence type="ECO:0000259" key="1">
    <source>
        <dbReference type="PROSITE" id="PS51186"/>
    </source>
</evidence>